<sequence length="1368" mass="157035">MTKEDQLLFTMNYNPEIAVEQTALTRNSSQHDVTSEFTMVNIASPKEQVNMSKSPRMSVVSNQSQDSSFQLTMDEQSKVERELSKKEVLDLSPSKTVIIFKWVVTFIFGLIGLGCIVGSSLSFIEIAARLPGADNKESCSAFSTILLILFVPNVFNLLRALWNGLRRHDMPWPNKRAINWIFLTSVLESFGLCVFAFKILSLQLFGVNGLLLSTSLFFIFPIAYIIKIRQQSDNPRAVKIAGLVSIFFLVLSVFISIIGSFSFFMRNLKDIWLIPAAVLCLTIVWSPLVQKRLINVNDSNSKTDDEHNSALHDITDKGDVLVTKRPQACWKSAIILSACRMPCIVAFSLLLHFVDSDKYKNADAIDSFRDSLDWHFEHIEPRMLFTNLLCTFGGYFVSSIACRITMQRGAFVLPLLFATPVVFSILSVESACKRITSLLHPDNLHMCQHEKLMFNVPAIVCVFLALCLSLGWIIWTTNTIVLCTEAEIFWLPTFSGILLMEWLLLSRRNRLTEQREAPKCVAKKIKVYICTTMYRETRNEMKQLLKSINRIQKTYSDKYFESHVFFDGGVKDRTPTDFALQLISLLPDTLGCDVKSCTRFMTPYGMKLTWELTTGEPGLHTDLLSSRKMKFAIHLKDNRKVKNKKRWSQIMYMSYVLDYLVKHNLDSSGSNEVDDYNAFILTTDADVDFTPTSVDALLDLMICDNTVGAVCARTHPVGFGPLVWYQKFEYAIGHWFQKVQSGWRIEYCATAENWTHCPEEFEEFYKQRRRWIASTIANLMLLVQEWKKISMFNYRVSLPFLIYQALLLLSTLISPSVIILIVSGDFDWPFHLNRGLYYAWNLDGMSTIVLQCLLCVGYAMLCLYFSDNTQLQVTKLLTFLYACVMMAVAVGTAQQVVKDLENHFHGGKMDASVSTSFCLYFILFHLPDISADIQISMTSLYLGSLILFFMIAGLLHPRDFMCLLHGFWYLMCLPSGYLILNIYSVCNITDRTWGTREEKEIHSFGDVRSWYDTFGEKMKTIFFCCKKEEPSPNNDANSTSNSHRHRDTSLSETSDNSNFRELVIAESKEEKRTTKNVVSSSDREAKEQEPHLLPEPIPMTVDQWLDNDFKDEYGPLFKKHGFDNTLYISGMNEKDLKNIGIRKKAHMTFLLEIIRNLPDFRIEVKVPNNVQDWLHDIGLEQYFDRFENNKIITAKDLEVLKSFSRREIETELKITKAEELKRIEVKRDMNSIAFFEISIINPEENAFWATLRETCLQPGSAAFGHTEELMDKLGELRNNFLMTLAVSNMLWLILLATLATKLELKMYGTDPIGLLFLSIFESLFVIQFIGMVVHRAITLGHFCARAPYKFGQSYYRLSAWKLRDIKIS</sequence>
<comment type="caution">
    <text evidence="10">The sequence shown here is derived from an EMBL/GenBank/DDBJ whole genome shotgun (WGS) entry which is preliminary data.</text>
</comment>
<keyword evidence="5 8" id="KW-1133">Transmembrane helix</keyword>
<feature type="transmembrane region" description="Helical" evidence="8">
    <location>
        <begin position="967"/>
        <end position="986"/>
    </location>
</feature>
<evidence type="ECO:0000256" key="6">
    <source>
        <dbReference type="ARBA" id="ARBA00023136"/>
    </source>
</evidence>
<reference evidence="10 11" key="1">
    <citation type="journal article" date="2017" name="Nat. Ecol. Evol.">
        <title>Scallop genome provides insights into evolution of bilaterian karyotype and development.</title>
        <authorList>
            <person name="Wang S."/>
            <person name="Zhang J."/>
            <person name="Jiao W."/>
            <person name="Li J."/>
            <person name="Xun X."/>
            <person name="Sun Y."/>
            <person name="Guo X."/>
            <person name="Huan P."/>
            <person name="Dong B."/>
            <person name="Zhang L."/>
            <person name="Hu X."/>
            <person name="Sun X."/>
            <person name="Wang J."/>
            <person name="Zhao C."/>
            <person name="Wang Y."/>
            <person name="Wang D."/>
            <person name="Huang X."/>
            <person name="Wang R."/>
            <person name="Lv J."/>
            <person name="Li Y."/>
            <person name="Zhang Z."/>
            <person name="Liu B."/>
            <person name="Lu W."/>
            <person name="Hui Y."/>
            <person name="Liang J."/>
            <person name="Zhou Z."/>
            <person name="Hou R."/>
            <person name="Li X."/>
            <person name="Liu Y."/>
            <person name="Li H."/>
            <person name="Ning X."/>
            <person name="Lin Y."/>
            <person name="Zhao L."/>
            <person name="Xing Q."/>
            <person name="Dou J."/>
            <person name="Li Y."/>
            <person name="Mao J."/>
            <person name="Guo H."/>
            <person name="Dou H."/>
            <person name="Li T."/>
            <person name="Mu C."/>
            <person name="Jiang W."/>
            <person name="Fu Q."/>
            <person name="Fu X."/>
            <person name="Miao Y."/>
            <person name="Liu J."/>
            <person name="Yu Q."/>
            <person name="Li R."/>
            <person name="Liao H."/>
            <person name="Li X."/>
            <person name="Kong Y."/>
            <person name="Jiang Z."/>
            <person name="Chourrout D."/>
            <person name="Li R."/>
            <person name="Bao Z."/>
        </authorList>
    </citation>
    <scope>NUCLEOTIDE SEQUENCE [LARGE SCALE GENOMIC DNA]</scope>
    <source>
        <strain evidence="10 11">PY_sf001</strain>
    </source>
</reference>
<protein>
    <recommendedName>
        <fullName evidence="2">chitin synthase</fullName>
        <ecNumber evidence="2">2.4.1.16</ecNumber>
    </recommendedName>
</protein>
<evidence type="ECO:0000256" key="4">
    <source>
        <dbReference type="ARBA" id="ARBA00022692"/>
    </source>
</evidence>
<feature type="transmembrane region" description="Helical" evidence="8">
    <location>
        <begin position="800"/>
        <end position="824"/>
    </location>
</feature>
<proteinExistence type="predicted"/>
<feature type="transmembrane region" description="Helical" evidence="8">
    <location>
        <begin position="844"/>
        <end position="865"/>
    </location>
</feature>
<evidence type="ECO:0000313" key="10">
    <source>
        <dbReference type="EMBL" id="OWF56620.1"/>
    </source>
</evidence>
<feature type="transmembrane region" description="Helical" evidence="8">
    <location>
        <begin position="1280"/>
        <end position="1300"/>
    </location>
</feature>
<evidence type="ECO:0000256" key="7">
    <source>
        <dbReference type="SAM" id="MobiDB-lite"/>
    </source>
</evidence>
<dbReference type="Pfam" id="PF07647">
    <property type="entry name" value="SAM_2"/>
    <property type="match status" value="1"/>
</dbReference>
<feature type="transmembrane region" description="Helical" evidence="8">
    <location>
        <begin position="909"/>
        <end position="926"/>
    </location>
</feature>
<dbReference type="EMBL" id="NEDP02000123">
    <property type="protein sequence ID" value="OWF56620.1"/>
    <property type="molecule type" value="Genomic_DNA"/>
</dbReference>
<dbReference type="Gene3D" id="1.10.150.50">
    <property type="entry name" value="Transcription Factor, Ets-1"/>
    <property type="match status" value="2"/>
</dbReference>
<feature type="domain" description="SAM" evidence="9">
    <location>
        <begin position="1100"/>
        <end position="1160"/>
    </location>
</feature>
<dbReference type="InterPro" id="IPR013761">
    <property type="entry name" value="SAM/pointed_sf"/>
</dbReference>
<feature type="transmembrane region" description="Helical" evidence="8">
    <location>
        <begin position="877"/>
        <end position="897"/>
    </location>
</feature>
<feature type="transmembrane region" description="Helical" evidence="8">
    <location>
        <begin position="238"/>
        <end position="265"/>
    </location>
</feature>
<feature type="transmembrane region" description="Helical" evidence="8">
    <location>
        <begin position="102"/>
        <end position="124"/>
    </location>
</feature>
<evidence type="ECO:0000313" key="11">
    <source>
        <dbReference type="Proteomes" id="UP000242188"/>
    </source>
</evidence>
<dbReference type="GO" id="GO:0016020">
    <property type="term" value="C:membrane"/>
    <property type="evidence" value="ECO:0007669"/>
    <property type="project" value="UniProtKB-SubCell"/>
</dbReference>
<evidence type="ECO:0000256" key="1">
    <source>
        <dbReference type="ARBA" id="ARBA00004141"/>
    </source>
</evidence>
<feature type="transmembrane region" description="Helical" evidence="8">
    <location>
        <begin position="177"/>
        <end position="199"/>
    </location>
</feature>
<feature type="region of interest" description="Disordered" evidence="7">
    <location>
        <begin position="1030"/>
        <end position="1055"/>
    </location>
</feature>
<dbReference type="GO" id="GO:0004100">
    <property type="term" value="F:chitin synthase activity"/>
    <property type="evidence" value="ECO:0007669"/>
    <property type="project" value="UniProtKB-EC"/>
</dbReference>
<feature type="transmembrane region" description="Helical" evidence="8">
    <location>
        <begin position="271"/>
        <end position="289"/>
    </location>
</feature>
<dbReference type="SMART" id="SM00454">
    <property type="entry name" value="SAM"/>
    <property type="match status" value="2"/>
</dbReference>
<organism evidence="10 11">
    <name type="scientific">Mizuhopecten yessoensis</name>
    <name type="common">Japanese scallop</name>
    <name type="synonym">Patinopecten yessoensis</name>
    <dbReference type="NCBI Taxonomy" id="6573"/>
    <lineage>
        <taxon>Eukaryota</taxon>
        <taxon>Metazoa</taxon>
        <taxon>Spiralia</taxon>
        <taxon>Lophotrochozoa</taxon>
        <taxon>Mollusca</taxon>
        <taxon>Bivalvia</taxon>
        <taxon>Autobranchia</taxon>
        <taxon>Pteriomorphia</taxon>
        <taxon>Pectinida</taxon>
        <taxon>Pectinoidea</taxon>
        <taxon>Pectinidae</taxon>
        <taxon>Mizuhopecten</taxon>
    </lineage>
</organism>
<dbReference type="InterPro" id="IPR004835">
    <property type="entry name" value="Chitin_synth"/>
</dbReference>
<feature type="transmembrane region" description="Helical" evidence="8">
    <location>
        <begin position="938"/>
        <end position="955"/>
    </location>
</feature>
<evidence type="ECO:0000259" key="9">
    <source>
        <dbReference type="PROSITE" id="PS50105"/>
    </source>
</evidence>
<dbReference type="GO" id="GO:0071944">
    <property type="term" value="C:cell periphery"/>
    <property type="evidence" value="ECO:0007669"/>
    <property type="project" value="TreeGrafter"/>
</dbReference>
<accession>A0A210R6G3</accession>
<evidence type="ECO:0000256" key="8">
    <source>
        <dbReference type="SAM" id="Phobius"/>
    </source>
</evidence>
<dbReference type="STRING" id="6573.A0A210R6G3"/>
<feature type="region of interest" description="Disordered" evidence="7">
    <location>
        <begin position="1070"/>
        <end position="1091"/>
    </location>
</feature>
<feature type="transmembrane region" description="Helical" evidence="8">
    <location>
        <begin position="1312"/>
        <end position="1333"/>
    </location>
</feature>
<comment type="subcellular location">
    <subcellularLocation>
        <location evidence="1">Membrane</location>
        <topology evidence="1">Multi-pass membrane protein</topology>
    </subcellularLocation>
</comment>
<dbReference type="PANTHER" id="PTHR22914">
    <property type="entry name" value="CHITIN SYNTHASE"/>
    <property type="match status" value="1"/>
</dbReference>
<feature type="transmembrane region" description="Helical" evidence="8">
    <location>
        <begin position="412"/>
        <end position="432"/>
    </location>
</feature>
<dbReference type="InterPro" id="IPR001660">
    <property type="entry name" value="SAM"/>
</dbReference>
<feature type="transmembrane region" description="Helical" evidence="8">
    <location>
        <begin position="452"/>
        <end position="475"/>
    </location>
</feature>
<keyword evidence="3" id="KW-0808">Transferase</keyword>
<feature type="transmembrane region" description="Helical" evidence="8">
    <location>
        <begin position="144"/>
        <end position="165"/>
    </location>
</feature>
<dbReference type="Proteomes" id="UP000242188">
    <property type="component" value="Unassembled WGS sequence"/>
</dbReference>
<dbReference type="EC" id="2.4.1.16" evidence="2"/>
<feature type="compositionally biased region" description="Basic and acidic residues" evidence="7">
    <location>
        <begin position="1081"/>
        <end position="1091"/>
    </location>
</feature>
<dbReference type="PANTHER" id="PTHR22914:SF41">
    <property type="entry name" value="CHITIN SYNTHASE 7"/>
    <property type="match status" value="1"/>
</dbReference>
<feature type="transmembrane region" description="Helical" evidence="8">
    <location>
        <begin position="205"/>
        <end position="226"/>
    </location>
</feature>
<gene>
    <name evidence="10" type="ORF">KP79_PYT16222</name>
</gene>
<evidence type="ECO:0000256" key="3">
    <source>
        <dbReference type="ARBA" id="ARBA00022676"/>
    </source>
</evidence>
<evidence type="ECO:0000256" key="2">
    <source>
        <dbReference type="ARBA" id="ARBA00012543"/>
    </source>
</evidence>
<dbReference type="PROSITE" id="PS50105">
    <property type="entry name" value="SAM_DOMAIN"/>
    <property type="match status" value="2"/>
</dbReference>
<dbReference type="OrthoDB" id="370884at2759"/>
<evidence type="ECO:0000256" key="5">
    <source>
        <dbReference type="ARBA" id="ARBA00022989"/>
    </source>
</evidence>
<dbReference type="SUPFAM" id="SSF47769">
    <property type="entry name" value="SAM/Pointed domain"/>
    <property type="match status" value="2"/>
</dbReference>
<name>A0A210R6G3_MIZYE</name>
<dbReference type="InterPro" id="IPR029044">
    <property type="entry name" value="Nucleotide-diphossugar_trans"/>
</dbReference>
<keyword evidence="3" id="KW-0328">Glycosyltransferase</keyword>
<feature type="domain" description="SAM" evidence="9">
    <location>
        <begin position="1165"/>
        <end position="1223"/>
    </location>
</feature>
<keyword evidence="11" id="KW-1185">Reference proteome</keyword>
<dbReference type="SUPFAM" id="SSF53448">
    <property type="entry name" value="Nucleotide-diphospho-sugar transferases"/>
    <property type="match status" value="1"/>
</dbReference>
<keyword evidence="4 8" id="KW-0812">Transmembrane</keyword>
<dbReference type="GO" id="GO:0006031">
    <property type="term" value="P:chitin biosynthetic process"/>
    <property type="evidence" value="ECO:0007669"/>
    <property type="project" value="TreeGrafter"/>
</dbReference>
<keyword evidence="6 8" id="KW-0472">Membrane</keyword>
<feature type="transmembrane region" description="Helical" evidence="8">
    <location>
        <begin position="487"/>
        <end position="505"/>
    </location>
</feature>
<feature type="compositionally biased region" description="Polar residues" evidence="7">
    <location>
        <begin position="1031"/>
        <end position="1041"/>
    </location>
</feature>
<dbReference type="Pfam" id="PF03142">
    <property type="entry name" value="Chitin_synth_2"/>
    <property type="match status" value="1"/>
</dbReference>